<feature type="transmembrane region" description="Helical" evidence="7">
    <location>
        <begin position="482"/>
        <end position="503"/>
    </location>
</feature>
<dbReference type="Gene3D" id="1.20.1250.20">
    <property type="entry name" value="MFS general substrate transporter like domains"/>
    <property type="match status" value="2"/>
</dbReference>
<feature type="domain" description="Major facilitator superfamily associated" evidence="8">
    <location>
        <begin position="15"/>
        <end position="483"/>
    </location>
</feature>
<protein>
    <recommendedName>
        <fullName evidence="8">Major facilitator superfamily associated domain-containing protein</fullName>
    </recommendedName>
</protein>
<evidence type="ECO:0000256" key="4">
    <source>
        <dbReference type="ARBA" id="ARBA00022989"/>
    </source>
</evidence>
<dbReference type="InterPro" id="IPR024989">
    <property type="entry name" value="MFS_assoc_dom"/>
</dbReference>
<comment type="subcellular location">
    <subcellularLocation>
        <location evidence="1">Membrane</location>
        <topology evidence="1">Multi-pass membrane protein</topology>
    </subcellularLocation>
</comment>
<proteinExistence type="inferred from homology"/>
<gene>
    <name evidence="9" type="ORF">PACLA_8A083031</name>
</gene>
<dbReference type="PANTHER" id="PTHR16172">
    <property type="entry name" value="MAJOR FACILITATOR SUPERFAMILY DOMAIN-CONTAINING PROTEIN 6-LIKE"/>
    <property type="match status" value="1"/>
</dbReference>
<dbReference type="PANTHER" id="PTHR16172:SF2">
    <property type="entry name" value="MAJOR FACILITATOR SUPERFAMILY DOMAIN-CONTAINING PROTEIN 6"/>
    <property type="match status" value="1"/>
</dbReference>
<feature type="compositionally biased region" description="Polar residues" evidence="6">
    <location>
        <begin position="513"/>
        <end position="526"/>
    </location>
</feature>
<feature type="region of interest" description="Disordered" evidence="6">
    <location>
        <begin position="513"/>
        <end position="543"/>
    </location>
</feature>
<keyword evidence="10" id="KW-1185">Reference proteome</keyword>
<dbReference type="GO" id="GO:0016020">
    <property type="term" value="C:membrane"/>
    <property type="evidence" value="ECO:0007669"/>
    <property type="project" value="UniProtKB-SubCell"/>
</dbReference>
<dbReference type="Pfam" id="PF12832">
    <property type="entry name" value="MFS_1_like"/>
    <property type="match status" value="1"/>
</dbReference>
<feature type="transmembrane region" description="Helical" evidence="7">
    <location>
        <begin position="78"/>
        <end position="98"/>
    </location>
</feature>
<evidence type="ECO:0000256" key="5">
    <source>
        <dbReference type="ARBA" id="ARBA00023136"/>
    </source>
</evidence>
<feature type="transmembrane region" description="Helical" evidence="7">
    <location>
        <begin position="326"/>
        <end position="351"/>
    </location>
</feature>
<feature type="transmembrane region" description="Helical" evidence="7">
    <location>
        <begin position="385"/>
        <end position="406"/>
    </location>
</feature>
<organism evidence="9 10">
    <name type="scientific">Paramuricea clavata</name>
    <name type="common">Red gorgonian</name>
    <name type="synonym">Violescent sea-whip</name>
    <dbReference type="NCBI Taxonomy" id="317549"/>
    <lineage>
        <taxon>Eukaryota</taxon>
        <taxon>Metazoa</taxon>
        <taxon>Cnidaria</taxon>
        <taxon>Anthozoa</taxon>
        <taxon>Octocorallia</taxon>
        <taxon>Malacalcyonacea</taxon>
        <taxon>Plexauridae</taxon>
        <taxon>Paramuricea</taxon>
    </lineage>
</organism>
<feature type="transmembrane region" description="Helical" evidence="7">
    <location>
        <begin position="21"/>
        <end position="38"/>
    </location>
</feature>
<accession>A0A6S7FPR6</accession>
<keyword evidence="4 7" id="KW-1133">Transmembrane helix</keyword>
<feature type="region of interest" description="Disordered" evidence="6">
    <location>
        <begin position="157"/>
        <end position="191"/>
    </location>
</feature>
<evidence type="ECO:0000256" key="7">
    <source>
        <dbReference type="SAM" id="Phobius"/>
    </source>
</evidence>
<feature type="transmembrane region" description="Helical" evidence="7">
    <location>
        <begin position="413"/>
        <end position="431"/>
    </location>
</feature>
<name>A0A6S7FPR6_PARCT</name>
<evidence type="ECO:0000313" key="10">
    <source>
        <dbReference type="Proteomes" id="UP001152795"/>
    </source>
</evidence>
<comment type="caution">
    <text evidence="9">The sequence shown here is derived from an EMBL/GenBank/DDBJ whole genome shotgun (WGS) entry which is preliminary data.</text>
</comment>
<dbReference type="InterPro" id="IPR036259">
    <property type="entry name" value="MFS_trans_sf"/>
</dbReference>
<comment type="similarity">
    <text evidence="2">Belongs to the major facilitator superfamily. MFSD6 family.</text>
</comment>
<reference evidence="9" key="1">
    <citation type="submission" date="2020-04" db="EMBL/GenBank/DDBJ databases">
        <authorList>
            <person name="Alioto T."/>
            <person name="Alioto T."/>
            <person name="Gomez Garrido J."/>
        </authorList>
    </citation>
    <scope>NUCLEOTIDE SEQUENCE</scope>
    <source>
        <strain evidence="9">A484AB</strain>
    </source>
</reference>
<evidence type="ECO:0000256" key="2">
    <source>
        <dbReference type="ARBA" id="ARBA00005241"/>
    </source>
</evidence>
<dbReference type="OrthoDB" id="515887at2759"/>
<feature type="transmembrane region" description="Helical" evidence="7">
    <location>
        <begin position="285"/>
        <end position="306"/>
    </location>
</feature>
<feature type="transmembrane region" description="Helical" evidence="7">
    <location>
        <begin position="253"/>
        <end position="273"/>
    </location>
</feature>
<dbReference type="AlphaFoldDB" id="A0A6S7FPR6"/>
<dbReference type="SUPFAM" id="SSF103473">
    <property type="entry name" value="MFS general substrate transporter"/>
    <property type="match status" value="1"/>
</dbReference>
<dbReference type="EMBL" id="CACRXK020000150">
    <property type="protein sequence ID" value="CAB3978892.1"/>
    <property type="molecule type" value="Genomic_DNA"/>
</dbReference>
<sequence length="543" mass="60991">MALREEKWNFKEHLPYQAFYLAFYTGYMPVLLFLPLYLKYNGLSTTQVGLIAGLRPLLQAIGTPIVIKLATKFHARKLLFIASCILMIGKFFVIFIILRPNQEICRMRLSDGQVEDKYIGHSLAKRAVVMDEWLQVLNYTPNDLSLEYYDKNKVTKLQNNNSTDKNDSWPTVQSETKQPSGSQVSNATTTHTPAAQKNRVKITQYQIDHEQEVYLIFIAIIFLALATDHFDACIFTLVDNVYRPNVAWVWGDIAWGVMTLIIGVIVDQSAHAICGEFIGSFHNVFYFNVAFVSIALLIGLCLDFTVDPRGADLTSTVHSSKWNFQYNIFILAYTLMGFCNGFLFSFVYWFIDILGGNAVIMGLSTSTECLVGILVFFLVNPIIEYIGHMSAVCVCFVGYIGLFLSYYGITDPWLVIVVKVFQALISGTMMFTCNSFLKGAAPAGSSYQMQATLHGIYLAIGTAIGTVFGGHALDNIHFKMTFLWFTLITCAFSFLFLGIQLYVVCTEGRSVSDIGSETSSRESTQFGDDEEDDQLGSGYEEKW</sequence>
<feature type="transmembrane region" description="Helical" evidence="7">
    <location>
        <begin position="358"/>
        <end position="379"/>
    </location>
</feature>
<feature type="transmembrane region" description="Helical" evidence="7">
    <location>
        <begin position="213"/>
        <end position="238"/>
    </location>
</feature>
<evidence type="ECO:0000313" key="9">
    <source>
        <dbReference type="EMBL" id="CAB3978892.1"/>
    </source>
</evidence>
<dbReference type="Proteomes" id="UP001152795">
    <property type="component" value="Unassembled WGS sequence"/>
</dbReference>
<evidence type="ECO:0000256" key="3">
    <source>
        <dbReference type="ARBA" id="ARBA00022692"/>
    </source>
</evidence>
<evidence type="ECO:0000256" key="1">
    <source>
        <dbReference type="ARBA" id="ARBA00004141"/>
    </source>
</evidence>
<keyword evidence="5 7" id="KW-0472">Membrane</keyword>
<keyword evidence="3 7" id="KW-0812">Transmembrane</keyword>
<evidence type="ECO:0000256" key="6">
    <source>
        <dbReference type="SAM" id="MobiDB-lite"/>
    </source>
</evidence>
<feature type="transmembrane region" description="Helical" evidence="7">
    <location>
        <begin position="451"/>
        <end position="470"/>
    </location>
</feature>
<evidence type="ECO:0000259" key="8">
    <source>
        <dbReference type="Pfam" id="PF12832"/>
    </source>
</evidence>
<dbReference type="InterPro" id="IPR051717">
    <property type="entry name" value="MFS_MFSD6"/>
</dbReference>